<name>A0A0P0RJ50_9BURK</name>
<organism evidence="2 3">
    <name type="scientific">Paraburkholderia caribensis MBA4</name>
    <dbReference type="NCBI Taxonomy" id="1323664"/>
    <lineage>
        <taxon>Bacteria</taxon>
        <taxon>Pseudomonadati</taxon>
        <taxon>Pseudomonadota</taxon>
        <taxon>Betaproteobacteria</taxon>
        <taxon>Burkholderiales</taxon>
        <taxon>Burkholderiaceae</taxon>
        <taxon>Paraburkholderia</taxon>
    </lineage>
</organism>
<reference evidence="2 3" key="1">
    <citation type="journal article" date="2014" name="Genome Announc.">
        <title>Draft Genome Sequence of the Haloacid-Degrading Burkholderia caribensis Strain MBA4.</title>
        <authorList>
            <person name="Pan Y."/>
            <person name="Kong K.F."/>
            <person name="Tsang J.S."/>
        </authorList>
    </citation>
    <scope>NUCLEOTIDE SEQUENCE [LARGE SCALE GENOMIC DNA]</scope>
    <source>
        <strain evidence="2 3">MBA4</strain>
    </source>
</reference>
<dbReference type="AlphaFoldDB" id="A0A0P0RJ50"/>
<feature type="transmembrane region" description="Helical" evidence="1">
    <location>
        <begin position="37"/>
        <end position="54"/>
    </location>
</feature>
<evidence type="ECO:0000313" key="2">
    <source>
        <dbReference type="EMBL" id="ALL68703.1"/>
    </source>
</evidence>
<sequence>MPRVELVAQVVEKGSDSMSLFSAIQGMLQDPAQQGNLSLILNSSVLVATVVNIFPMFQPFRILMNGFTATTVVTKLVVDWKDPEKKVQPGDVLTLVSVTGVITMTVLALSEIGVSIAVGVGAMVLAADLLSSLGPYLNSIKMYAASFLPDLVPMDPPISTKSSNLYWASLGNGLQLATYDEIMSQNYGKFTALVDKANSGKSLFTWGSPVPGSITPIDEQQYRSDYCNRKGQIEGWADVKNAMDYCIDNEL</sequence>
<accession>A0A0P0RJ50</accession>
<protein>
    <submittedName>
        <fullName evidence="2">Uncharacterized protein</fullName>
    </submittedName>
</protein>
<dbReference type="Proteomes" id="UP000019146">
    <property type="component" value="Chromosome 2"/>
</dbReference>
<feature type="transmembrane region" description="Helical" evidence="1">
    <location>
        <begin position="116"/>
        <end position="137"/>
    </location>
</feature>
<dbReference type="KEGG" id="bcai:K788_00001395"/>
<keyword evidence="1" id="KW-1133">Transmembrane helix</keyword>
<keyword evidence="1" id="KW-0472">Membrane</keyword>
<keyword evidence="1" id="KW-0812">Transmembrane</keyword>
<evidence type="ECO:0000256" key="1">
    <source>
        <dbReference type="SAM" id="Phobius"/>
    </source>
</evidence>
<gene>
    <name evidence="2" type="ORF">K788_00001395</name>
</gene>
<evidence type="ECO:0000313" key="3">
    <source>
        <dbReference type="Proteomes" id="UP000019146"/>
    </source>
</evidence>
<proteinExistence type="predicted"/>
<dbReference type="EMBL" id="CP012747">
    <property type="protein sequence ID" value="ALL68703.1"/>
    <property type="molecule type" value="Genomic_DNA"/>
</dbReference>